<reference evidence="8" key="2">
    <citation type="submission" date="2021-04" db="EMBL/GenBank/DDBJ databases">
        <authorList>
            <person name="Gilroy R."/>
        </authorList>
    </citation>
    <scope>NUCLEOTIDE SEQUENCE</scope>
    <source>
        <strain evidence="8">CHK179-7159</strain>
    </source>
</reference>
<protein>
    <submittedName>
        <fullName evidence="8">Extracellular solute-binding protein</fullName>
    </submittedName>
</protein>
<comment type="caution">
    <text evidence="8">The sequence shown here is derived from an EMBL/GenBank/DDBJ whole genome shotgun (WGS) entry which is preliminary data.</text>
</comment>
<keyword evidence="1" id="KW-1003">Cell membrane</keyword>
<dbReference type="PROSITE" id="PS51257">
    <property type="entry name" value="PROKAR_LIPOPROTEIN"/>
    <property type="match status" value="1"/>
</dbReference>
<feature type="region of interest" description="Disordered" evidence="6">
    <location>
        <begin position="27"/>
        <end position="50"/>
    </location>
</feature>
<keyword evidence="5" id="KW-0449">Lipoprotein</keyword>
<dbReference type="PANTHER" id="PTHR43649">
    <property type="entry name" value="ARABINOSE-BINDING PROTEIN-RELATED"/>
    <property type="match status" value="1"/>
</dbReference>
<evidence type="ECO:0000256" key="6">
    <source>
        <dbReference type="SAM" id="MobiDB-lite"/>
    </source>
</evidence>
<keyword evidence="3" id="KW-0472">Membrane</keyword>
<evidence type="ECO:0000256" key="1">
    <source>
        <dbReference type="ARBA" id="ARBA00022475"/>
    </source>
</evidence>
<feature type="signal peptide" evidence="7">
    <location>
        <begin position="1"/>
        <end position="25"/>
    </location>
</feature>
<proteinExistence type="predicted"/>
<evidence type="ECO:0000256" key="2">
    <source>
        <dbReference type="ARBA" id="ARBA00022729"/>
    </source>
</evidence>
<evidence type="ECO:0000313" key="8">
    <source>
        <dbReference type="EMBL" id="HJA93635.1"/>
    </source>
</evidence>
<feature type="chain" id="PRO_5039501518" evidence="7">
    <location>
        <begin position="26"/>
        <end position="584"/>
    </location>
</feature>
<evidence type="ECO:0000313" key="9">
    <source>
        <dbReference type="Proteomes" id="UP000886858"/>
    </source>
</evidence>
<sequence>MKRSVSRALAVVLGGIMLFSGCGQSAGNKVTQSQTDSTVVQEESQTQTANVAEQDNVPVNEEGEPDSLGTYREPITLKIAQSVNPSDTFPEGQSAEDNAFFDWYRDNLNVNVEILWQAGSGSDYSEKLNLAIASGDLPDIFSASLAQVRMLSQADMIEDLTPYYEEFVNEVIRDRIDNTNGQAMNMVTFDGKMMAMPNVQPGMDSYSLLWIRQDWLDELGLEAPKTIEEIRTVAKAFVDNKMGGEGTIGLLSPTSGNALYSNFINSGITTGGLDGIFQANRAYPGYWLKDENGEVIYGSLTEETRSTLQVLSEMYKEGTLDPELGTRKDADEAWKSGKVGMMFAAWWLGYNVADAVAADPNAEWIAYPYPLTDDGKWAPHMQSVSNSFYVVRKGYEHPEVLILIQNWLYGTNLSAEFDQYGINPGYIPGRLVIGVNKPEVSDNELIREYLETGEIPEYNELEHSRGLIDMESAKEIKKEPYDDMGIETWNVSSEGNFGRIYSILIGGGAIDQGYDIGCEEVYSEFYGETENIQKKWSVLQKAEDETFLKIILGTEPIESFDTFVEDWYAQGGTEIIQEVSEMVK</sequence>
<dbReference type="Gene3D" id="3.40.190.10">
    <property type="entry name" value="Periplasmic binding protein-like II"/>
    <property type="match status" value="2"/>
</dbReference>
<dbReference type="Pfam" id="PF01547">
    <property type="entry name" value="SBP_bac_1"/>
    <property type="match status" value="1"/>
</dbReference>
<dbReference type="InterPro" id="IPR006059">
    <property type="entry name" value="SBP"/>
</dbReference>
<keyword evidence="2 7" id="KW-0732">Signal</keyword>
<name>A0A9D2I643_9FIRM</name>
<evidence type="ECO:0000256" key="4">
    <source>
        <dbReference type="ARBA" id="ARBA00023139"/>
    </source>
</evidence>
<dbReference type="EMBL" id="DWYY01000121">
    <property type="protein sequence ID" value="HJA93635.1"/>
    <property type="molecule type" value="Genomic_DNA"/>
</dbReference>
<dbReference type="AlphaFoldDB" id="A0A9D2I643"/>
<evidence type="ECO:0000256" key="3">
    <source>
        <dbReference type="ARBA" id="ARBA00023136"/>
    </source>
</evidence>
<gene>
    <name evidence="8" type="ORF">H9717_11085</name>
</gene>
<dbReference type="PANTHER" id="PTHR43649:SF33">
    <property type="entry name" value="POLYGALACTURONAN_RHAMNOGALACTURONAN-BINDING PROTEIN YTCQ"/>
    <property type="match status" value="1"/>
</dbReference>
<keyword evidence="4" id="KW-0564">Palmitate</keyword>
<dbReference type="InterPro" id="IPR050490">
    <property type="entry name" value="Bact_solute-bd_prot1"/>
</dbReference>
<accession>A0A9D2I643</accession>
<organism evidence="8 9">
    <name type="scientific">Candidatus Eisenbergiella merdipullorum</name>
    <dbReference type="NCBI Taxonomy" id="2838553"/>
    <lineage>
        <taxon>Bacteria</taxon>
        <taxon>Bacillati</taxon>
        <taxon>Bacillota</taxon>
        <taxon>Clostridia</taxon>
        <taxon>Lachnospirales</taxon>
        <taxon>Lachnospiraceae</taxon>
        <taxon>Eisenbergiella</taxon>
    </lineage>
</organism>
<dbReference type="SUPFAM" id="SSF53850">
    <property type="entry name" value="Periplasmic binding protein-like II"/>
    <property type="match status" value="1"/>
</dbReference>
<evidence type="ECO:0000256" key="7">
    <source>
        <dbReference type="SAM" id="SignalP"/>
    </source>
</evidence>
<evidence type="ECO:0000256" key="5">
    <source>
        <dbReference type="ARBA" id="ARBA00023288"/>
    </source>
</evidence>
<reference evidence="8" key="1">
    <citation type="journal article" date="2021" name="PeerJ">
        <title>Extensive microbial diversity within the chicken gut microbiome revealed by metagenomics and culture.</title>
        <authorList>
            <person name="Gilroy R."/>
            <person name="Ravi A."/>
            <person name="Getino M."/>
            <person name="Pursley I."/>
            <person name="Horton D.L."/>
            <person name="Alikhan N.F."/>
            <person name="Baker D."/>
            <person name="Gharbi K."/>
            <person name="Hall N."/>
            <person name="Watson M."/>
            <person name="Adriaenssens E.M."/>
            <person name="Foster-Nyarko E."/>
            <person name="Jarju S."/>
            <person name="Secka A."/>
            <person name="Antonio M."/>
            <person name="Oren A."/>
            <person name="Chaudhuri R.R."/>
            <person name="La Ragione R."/>
            <person name="Hildebrand F."/>
            <person name="Pallen M.J."/>
        </authorList>
    </citation>
    <scope>NUCLEOTIDE SEQUENCE</scope>
    <source>
        <strain evidence="8">CHK179-7159</strain>
    </source>
</reference>
<dbReference type="Proteomes" id="UP000886858">
    <property type="component" value="Unassembled WGS sequence"/>
</dbReference>